<accession>A0A514K342</accession>
<dbReference type="EMBL" id="MK570056">
    <property type="protein sequence ID" value="QDI74044.1"/>
    <property type="molecule type" value="Genomic_DNA"/>
</dbReference>
<dbReference type="Proteomes" id="UP000320887">
    <property type="component" value="Segment"/>
</dbReference>
<proteinExistence type="predicted"/>
<reference evidence="1 2" key="1">
    <citation type="submission" date="2019-02" db="EMBL/GenBank/DDBJ databases">
        <title>Spindle-shaped viruses infect a marine ammonia-oxidizing thaumarchaeon.</title>
        <authorList>
            <person name="Kim J.-G."/>
            <person name="Kim S.-J."/>
            <person name="Rhee S.-K."/>
        </authorList>
    </citation>
    <scope>NUCLEOTIDE SEQUENCE [LARGE SCALE GENOMIC DNA]</scope>
    <source>
        <strain evidence="1">NSV4</strain>
    </source>
</reference>
<protein>
    <submittedName>
        <fullName evidence="1">Uncharacterized protein</fullName>
    </submittedName>
</protein>
<evidence type="ECO:0000313" key="1">
    <source>
        <dbReference type="EMBL" id="QDI74044.1"/>
    </source>
</evidence>
<evidence type="ECO:0000313" key="2">
    <source>
        <dbReference type="Proteomes" id="UP000320887"/>
    </source>
</evidence>
<name>A0A514K342_9VIRU</name>
<sequence length="76" mass="9038">MIVCWITNNGNVKRKEFSNSEDAFKFLVTRELISFDESYDPIMVKGQFVRWNDNPYYFELKVMGVIFAPCSMVWIE</sequence>
<organism evidence="1 2">
    <name type="scientific">Nitrosopumilus spindle-shaped virus</name>
    <dbReference type="NCBI Taxonomy" id="2508184"/>
    <lineage>
        <taxon>Viruses</taxon>
        <taxon>Viruses incertae sedis</taxon>
        <taxon>Thaspiviridae</taxon>
        <taxon>Nitmarvirus</taxon>
        <taxon>Nitmarvirus maris</taxon>
        <taxon>Nitmarvirus NSV1</taxon>
    </lineage>
</organism>